<dbReference type="EMBL" id="BAABME010004751">
    <property type="protein sequence ID" value="GAA0163453.1"/>
    <property type="molecule type" value="Genomic_DNA"/>
</dbReference>
<feature type="chain" id="PRO_5043405311" evidence="1">
    <location>
        <begin position="24"/>
        <end position="241"/>
    </location>
</feature>
<evidence type="ECO:0000313" key="2">
    <source>
        <dbReference type="EMBL" id="GAA0163453.1"/>
    </source>
</evidence>
<protein>
    <submittedName>
        <fullName evidence="2">Uncharacterized protein</fullName>
    </submittedName>
</protein>
<comment type="caution">
    <text evidence="2">The sequence shown here is derived from an EMBL/GenBank/DDBJ whole genome shotgun (WGS) entry which is preliminary data.</text>
</comment>
<dbReference type="InterPro" id="IPR007493">
    <property type="entry name" value="DUF538"/>
</dbReference>
<name>A0AAV3QJU8_LITER</name>
<keyword evidence="1" id="KW-0732">Signal</keyword>
<keyword evidence="3" id="KW-1185">Reference proteome</keyword>
<dbReference type="AlphaFoldDB" id="A0AAV3QJU8"/>
<dbReference type="Gene3D" id="2.30.240.10">
    <property type="entry name" value="At5g01610-like"/>
    <property type="match status" value="1"/>
</dbReference>
<gene>
    <name evidence="2" type="ORF">LIER_19314</name>
</gene>
<feature type="signal peptide" evidence="1">
    <location>
        <begin position="1"/>
        <end position="23"/>
    </location>
</feature>
<dbReference type="Proteomes" id="UP001454036">
    <property type="component" value="Unassembled WGS sequence"/>
</dbReference>
<dbReference type="InterPro" id="IPR036758">
    <property type="entry name" value="At5g01610-like"/>
</dbReference>
<accession>A0AAV3QJU8</accession>
<reference evidence="2 3" key="1">
    <citation type="submission" date="2024-01" db="EMBL/GenBank/DDBJ databases">
        <title>The complete chloroplast genome sequence of Lithospermum erythrorhizon: insights into the phylogenetic relationship among Boraginaceae species and the maternal lineages of purple gromwells.</title>
        <authorList>
            <person name="Okada T."/>
            <person name="Watanabe K."/>
        </authorList>
    </citation>
    <scope>NUCLEOTIDE SEQUENCE [LARGE SCALE GENOMIC DNA]</scope>
</reference>
<dbReference type="PANTHER" id="PTHR31676">
    <property type="entry name" value="T31J12.3 PROTEIN-RELATED"/>
    <property type="match status" value="1"/>
</dbReference>
<dbReference type="Pfam" id="PF05553">
    <property type="entry name" value="DUF761"/>
    <property type="match status" value="1"/>
</dbReference>
<dbReference type="Pfam" id="PF04398">
    <property type="entry name" value="DUF538"/>
    <property type="match status" value="1"/>
</dbReference>
<sequence>MKTIMVYNLTVVLLMILISSLSATSPYESSPTVYEILKKFNLPSGLLPDSVKSYTLDQDGNFEVQLNNHCYIQFDYLVYYDQTITGKLKMGSISDLKGIQVQRFFIWLDVSEIRVDLPPSSSIYFQVGIINKKLDVGQFEYVHSCQDKVFVSCKESLRQVVKTQVFSRFHKGDHGDMKKPMNDKEKQVDNIDNNKRRMVKRLVLEDVDTVADDFINNFKNQLKLEREDSLERFQDMIARGI</sequence>
<dbReference type="SUPFAM" id="SSF141562">
    <property type="entry name" value="At5g01610-like"/>
    <property type="match status" value="1"/>
</dbReference>
<evidence type="ECO:0000256" key="1">
    <source>
        <dbReference type="SAM" id="SignalP"/>
    </source>
</evidence>
<dbReference type="PANTHER" id="PTHR31676:SF71">
    <property type="entry name" value="EXPRESSED PROTEIN"/>
    <property type="match status" value="1"/>
</dbReference>
<proteinExistence type="predicted"/>
<organism evidence="2 3">
    <name type="scientific">Lithospermum erythrorhizon</name>
    <name type="common">Purple gromwell</name>
    <name type="synonym">Lithospermum officinale var. erythrorhizon</name>
    <dbReference type="NCBI Taxonomy" id="34254"/>
    <lineage>
        <taxon>Eukaryota</taxon>
        <taxon>Viridiplantae</taxon>
        <taxon>Streptophyta</taxon>
        <taxon>Embryophyta</taxon>
        <taxon>Tracheophyta</taxon>
        <taxon>Spermatophyta</taxon>
        <taxon>Magnoliopsida</taxon>
        <taxon>eudicotyledons</taxon>
        <taxon>Gunneridae</taxon>
        <taxon>Pentapetalae</taxon>
        <taxon>asterids</taxon>
        <taxon>lamiids</taxon>
        <taxon>Boraginales</taxon>
        <taxon>Boraginaceae</taxon>
        <taxon>Boraginoideae</taxon>
        <taxon>Lithospermeae</taxon>
        <taxon>Lithospermum</taxon>
    </lineage>
</organism>
<dbReference type="InterPro" id="IPR008480">
    <property type="entry name" value="DUF761_pln"/>
</dbReference>
<evidence type="ECO:0000313" key="3">
    <source>
        <dbReference type="Proteomes" id="UP001454036"/>
    </source>
</evidence>